<feature type="region of interest" description="Disordered" evidence="1">
    <location>
        <begin position="92"/>
        <end position="116"/>
    </location>
</feature>
<comment type="caution">
    <text evidence="2">The sequence shown here is derived from an EMBL/GenBank/DDBJ whole genome shotgun (WGS) entry which is preliminary data.</text>
</comment>
<evidence type="ECO:0000313" key="2">
    <source>
        <dbReference type="EMBL" id="KAF6281813.1"/>
    </source>
</evidence>
<dbReference type="Proteomes" id="UP000558488">
    <property type="component" value="Unassembled WGS sequence"/>
</dbReference>
<dbReference type="InterPro" id="IPR039714">
    <property type="entry name" value="TMEM134"/>
</dbReference>
<name>A0A7J7S0C2_PIPKU</name>
<protein>
    <submittedName>
        <fullName evidence="2">Transmembrane protein 134</fullName>
    </submittedName>
</protein>
<dbReference type="EMBL" id="JACAGB010000056">
    <property type="protein sequence ID" value="KAF6281813.1"/>
    <property type="molecule type" value="Genomic_DNA"/>
</dbReference>
<keyword evidence="2" id="KW-0812">Transmembrane</keyword>
<evidence type="ECO:0000256" key="1">
    <source>
        <dbReference type="SAM" id="MobiDB-lite"/>
    </source>
</evidence>
<dbReference type="AlphaFoldDB" id="A0A7J7S0C2"/>
<gene>
    <name evidence="2" type="ORF">mPipKuh1_017553</name>
</gene>
<evidence type="ECO:0000313" key="3">
    <source>
        <dbReference type="Proteomes" id="UP000558488"/>
    </source>
</evidence>
<dbReference type="PANTHER" id="PTHR13558">
    <property type="entry name" value="TRANSMEMBRANE PROTEIN 134"/>
    <property type="match status" value="1"/>
</dbReference>
<proteinExistence type="predicted"/>
<organism evidence="2 3">
    <name type="scientific">Pipistrellus kuhlii</name>
    <name type="common">Kuhl's pipistrelle</name>
    <dbReference type="NCBI Taxonomy" id="59472"/>
    <lineage>
        <taxon>Eukaryota</taxon>
        <taxon>Metazoa</taxon>
        <taxon>Chordata</taxon>
        <taxon>Craniata</taxon>
        <taxon>Vertebrata</taxon>
        <taxon>Euteleostomi</taxon>
        <taxon>Mammalia</taxon>
        <taxon>Eutheria</taxon>
        <taxon>Laurasiatheria</taxon>
        <taxon>Chiroptera</taxon>
        <taxon>Yangochiroptera</taxon>
        <taxon>Vespertilionidae</taxon>
        <taxon>Pipistrellus</taxon>
    </lineage>
</organism>
<sequence>MSAARAQFSIDDAFELSLEDAGPGPEPSGVARFGPLHFERRARFEAADEDKQSRLRYQGCWLPSILRPQLPVVLQHHQQRHPALLQRLLQLDAAPSDPEEPQGSAGLLPAAAAGAG</sequence>
<reference evidence="2 3" key="1">
    <citation type="journal article" date="2020" name="Nature">
        <title>Six reference-quality genomes reveal evolution of bat adaptations.</title>
        <authorList>
            <person name="Jebb D."/>
            <person name="Huang Z."/>
            <person name="Pippel M."/>
            <person name="Hughes G.M."/>
            <person name="Lavrichenko K."/>
            <person name="Devanna P."/>
            <person name="Winkler S."/>
            <person name="Jermiin L.S."/>
            <person name="Skirmuntt E.C."/>
            <person name="Katzourakis A."/>
            <person name="Burkitt-Gray L."/>
            <person name="Ray D.A."/>
            <person name="Sullivan K.A.M."/>
            <person name="Roscito J.G."/>
            <person name="Kirilenko B.M."/>
            <person name="Davalos L.M."/>
            <person name="Corthals A.P."/>
            <person name="Power M.L."/>
            <person name="Jones G."/>
            <person name="Ransome R.D."/>
            <person name="Dechmann D.K.N."/>
            <person name="Locatelli A.G."/>
            <person name="Puechmaille S.J."/>
            <person name="Fedrigo O."/>
            <person name="Jarvis E.D."/>
            <person name="Hiller M."/>
            <person name="Vernes S.C."/>
            <person name="Myers E.W."/>
            <person name="Teeling E.C."/>
        </authorList>
    </citation>
    <scope>NUCLEOTIDE SEQUENCE [LARGE SCALE GENOMIC DNA]</scope>
    <source>
        <strain evidence="2">MPipKuh1</strain>
        <tissue evidence="2">Flight muscle</tissue>
    </source>
</reference>
<feature type="compositionally biased region" description="Low complexity" evidence="1">
    <location>
        <begin position="103"/>
        <end position="116"/>
    </location>
</feature>
<dbReference type="PANTHER" id="PTHR13558:SF1">
    <property type="entry name" value="TRANSMEMBRANE PROTEIN 134"/>
    <property type="match status" value="1"/>
</dbReference>
<accession>A0A7J7S0C2</accession>
<keyword evidence="3" id="KW-1185">Reference proteome</keyword>
<keyword evidence="2" id="KW-0472">Membrane</keyword>